<comment type="caution">
    <text evidence="1">The sequence shown here is derived from an EMBL/GenBank/DDBJ whole genome shotgun (WGS) entry which is preliminary data.</text>
</comment>
<sequence>MAMIETGVRFAAAPIWAPIINNARDEDSIASKTKPVSFGGEKCHRTNERERRVKDIKQTTVTSVCPDSFYCFRCLVPDGFCVCMQIRRCLGQRRRKVTIFDRLKLHVHDLLDTPPDNGNKSRVAVKLKRSSQTVRCPLLNFLCREICTKNVSVDEIAAIIKKLTTEMNPLRRIKFFMWRRDKSQPLEDVAGRADTGEERHVASIPEQFVEISNCQNQFGNLKHVIPYRRT</sequence>
<reference evidence="1" key="2">
    <citation type="submission" date="2021-08" db="EMBL/GenBank/DDBJ databases">
        <authorList>
            <person name="Eriksson T."/>
        </authorList>
    </citation>
    <scope>NUCLEOTIDE SEQUENCE</scope>
    <source>
        <strain evidence="1">Stoneville</strain>
        <tissue evidence="1">Whole head</tissue>
    </source>
</reference>
<dbReference type="Proteomes" id="UP000719412">
    <property type="component" value="Unassembled WGS sequence"/>
</dbReference>
<accession>A0A8J6HCM7</accession>
<evidence type="ECO:0000313" key="1">
    <source>
        <dbReference type="EMBL" id="KAH0811781.1"/>
    </source>
</evidence>
<dbReference type="AlphaFoldDB" id="A0A8J6HCM7"/>
<dbReference type="EMBL" id="JABDTM020026553">
    <property type="protein sequence ID" value="KAH0811781.1"/>
    <property type="molecule type" value="Genomic_DNA"/>
</dbReference>
<organism evidence="1 2">
    <name type="scientific">Tenebrio molitor</name>
    <name type="common">Yellow mealworm beetle</name>
    <dbReference type="NCBI Taxonomy" id="7067"/>
    <lineage>
        <taxon>Eukaryota</taxon>
        <taxon>Metazoa</taxon>
        <taxon>Ecdysozoa</taxon>
        <taxon>Arthropoda</taxon>
        <taxon>Hexapoda</taxon>
        <taxon>Insecta</taxon>
        <taxon>Pterygota</taxon>
        <taxon>Neoptera</taxon>
        <taxon>Endopterygota</taxon>
        <taxon>Coleoptera</taxon>
        <taxon>Polyphaga</taxon>
        <taxon>Cucujiformia</taxon>
        <taxon>Tenebrionidae</taxon>
        <taxon>Tenebrio</taxon>
    </lineage>
</organism>
<keyword evidence="2" id="KW-1185">Reference proteome</keyword>
<protein>
    <submittedName>
        <fullName evidence="1">Uncharacterized protein</fullName>
    </submittedName>
</protein>
<evidence type="ECO:0000313" key="2">
    <source>
        <dbReference type="Proteomes" id="UP000719412"/>
    </source>
</evidence>
<gene>
    <name evidence="1" type="ORF">GEV33_011011</name>
</gene>
<name>A0A8J6HCM7_TENMO</name>
<proteinExistence type="predicted"/>
<reference evidence="1" key="1">
    <citation type="journal article" date="2020" name="J Insects Food Feed">
        <title>The yellow mealworm (Tenebrio molitor) genome: a resource for the emerging insects as food and feed industry.</title>
        <authorList>
            <person name="Eriksson T."/>
            <person name="Andere A."/>
            <person name="Kelstrup H."/>
            <person name="Emery V."/>
            <person name="Picard C."/>
        </authorList>
    </citation>
    <scope>NUCLEOTIDE SEQUENCE</scope>
    <source>
        <strain evidence="1">Stoneville</strain>
        <tissue evidence="1">Whole head</tissue>
    </source>
</reference>